<evidence type="ECO:0000313" key="2">
    <source>
        <dbReference type="EMBL" id="GAK50726.1"/>
    </source>
</evidence>
<gene>
    <name evidence="2" type="ORF">U14_01959</name>
</gene>
<feature type="domain" description="DUF1559" evidence="1">
    <location>
        <begin position="58"/>
        <end position="217"/>
    </location>
</feature>
<dbReference type="Pfam" id="PF07596">
    <property type="entry name" value="SBP_bac_10"/>
    <property type="match status" value="1"/>
</dbReference>
<evidence type="ECO:0000259" key="1">
    <source>
        <dbReference type="Pfam" id="PF07596"/>
    </source>
</evidence>
<evidence type="ECO:0000313" key="3">
    <source>
        <dbReference type="Proteomes" id="UP000030700"/>
    </source>
</evidence>
<dbReference type="InterPro" id="IPR027558">
    <property type="entry name" value="Pre_pil_HX9DG_C"/>
</dbReference>
<name>A0A0S6VZ22_9BACT</name>
<accession>A0A0S6VZ22</accession>
<dbReference type="NCBIfam" id="TIGR04294">
    <property type="entry name" value="pre_pil_HX9DG"/>
    <property type="match status" value="1"/>
</dbReference>
<keyword evidence="3" id="KW-1185">Reference proteome</keyword>
<sequence length="238" mass="24605">MPVGSFKCASFGGDPFSVNNPNASASGIDTPYGVFDSQSGANIIGGAAIGNYVALGATHSESLLGSELDPYTGGAKHPNGVIYPGGKTSIRDIVDGTTNTLIACETKEITLAAWFDGATAAVVGLVVNGNTNSPVSFTKQTVPPTANYGIPTPLTGTNKVVTTLNYGDDSVNPPKQYLTTGPDGLPWVHGPSSEHPGVVNHLLGDASVRSVSETLDTTLYMHLITRAGKEPVNEFNKE</sequence>
<dbReference type="EMBL" id="DF820456">
    <property type="protein sequence ID" value="GAK50726.1"/>
    <property type="molecule type" value="Genomic_DNA"/>
</dbReference>
<dbReference type="Proteomes" id="UP000030700">
    <property type="component" value="Unassembled WGS sequence"/>
</dbReference>
<dbReference type="AlphaFoldDB" id="A0A0S6VZ22"/>
<organism evidence="2">
    <name type="scientific">Candidatus Moduliflexus flocculans</name>
    <dbReference type="NCBI Taxonomy" id="1499966"/>
    <lineage>
        <taxon>Bacteria</taxon>
        <taxon>Candidatus Moduliflexota</taxon>
        <taxon>Candidatus Moduliflexia</taxon>
        <taxon>Candidatus Moduliflexales</taxon>
        <taxon>Candidatus Moduliflexaceae</taxon>
    </lineage>
</organism>
<reference evidence="2" key="1">
    <citation type="journal article" date="2015" name="PeerJ">
        <title>First genomic representation of candidate bacterial phylum KSB3 points to enhanced environmental sensing as a trigger of wastewater bulking.</title>
        <authorList>
            <person name="Sekiguchi Y."/>
            <person name="Ohashi A."/>
            <person name="Parks D.H."/>
            <person name="Yamauchi T."/>
            <person name="Tyson G.W."/>
            <person name="Hugenholtz P."/>
        </authorList>
    </citation>
    <scope>NUCLEOTIDE SEQUENCE [LARGE SCALE GENOMIC DNA]</scope>
</reference>
<dbReference type="STRING" id="1499966.U14_01959"/>
<protein>
    <recommendedName>
        <fullName evidence="1">DUF1559 domain-containing protein</fullName>
    </recommendedName>
</protein>
<dbReference type="InterPro" id="IPR011453">
    <property type="entry name" value="DUF1559"/>
</dbReference>
<dbReference type="HOGENOM" id="CLU_1164064_0_0_0"/>
<proteinExistence type="predicted"/>